<protein>
    <submittedName>
        <fullName evidence="1">Uncharacterized protein</fullName>
    </submittedName>
</protein>
<organism evidence="1 2">
    <name type="scientific">Exophiala xenobiotica</name>
    <dbReference type="NCBI Taxonomy" id="348802"/>
    <lineage>
        <taxon>Eukaryota</taxon>
        <taxon>Fungi</taxon>
        <taxon>Dikarya</taxon>
        <taxon>Ascomycota</taxon>
        <taxon>Pezizomycotina</taxon>
        <taxon>Eurotiomycetes</taxon>
        <taxon>Chaetothyriomycetidae</taxon>
        <taxon>Chaetothyriales</taxon>
        <taxon>Herpotrichiellaceae</taxon>
        <taxon>Exophiala</taxon>
    </lineage>
</organism>
<dbReference type="AlphaFoldDB" id="A0A0D2EV64"/>
<proteinExistence type="predicted"/>
<keyword evidence="2" id="KW-1185">Reference proteome</keyword>
<dbReference type="HOGENOM" id="CLU_794608_0_0_1"/>
<dbReference type="Proteomes" id="UP000054342">
    <property type="component" value="Unassembled WGS sequence"/>
</dbReference>
<name>A0A0D2EV64_9EURO</name>
<evidence type="ECO:0000313" key="2">
    <source>
        <dbReference type="Proteomes" id="UP000054342"/>
    </source>
</evidence>
<dbReference type="RefSeq" id="XP_013319239.1">
    <property type="nucleotide sequence ID" value="XM_013463785.1"/>
</dbReference>
<sequence>MPTSSTLPTNISATMAAPWLPSSQSGRLSFFDLAAETRNQIYHHLFDGQLIHIREKDDGDEIEEQPEDWPNKPHGVPPKWLIIRRNKAMGLNLLLASKQWLAEAKPILLNSATFDIKVDSWAEASPVKGFSIHDLRNTRFLRYQTNAQHIGELAYAASSICQSSLATVTGLCKVEIYSSRTLTLPYKSYGLDTLDVSLKDPVILELLHRAFLKPGSEYKAAFDHMQKRAKTDHAEAILKQCLYLKGSRTYLCIELLSHTFWLEGLEEVKGLSRSRYCGMDKEKTVAVITPRQPGPSPQRFLEMRNPESVWSAMRQPIIWEVRRPLRKKRISCIKIINGEEWTVVRSVWR</sequence>
<dbReference type="EMBL" id="KN847318">
    <property type="protein sequence ID" value="KIW58655.1"/>
    <property type="molecule type" value="Genomic_DNA"/>
</dbReference>
<gene>
    <name evidence="1" type="ORF">PV05_03155</name>
</gene>
<accession>A0A0D2EV64</accession>
<evidence type="ECO:0000313" key="1">
    <source>
        <dbReference type="EMBL" id="KIW58655.1"/>
    </source>
</evidence>
<reference evidence="1 2" key="1">
    <citation type="submission" date="2015-01" db="EMBL/GenBank/DDBJ databases">
        <title>The Genome Sequence of Exophiala xenobiotica CBS118157.</title>
        <authorList>
            <consortium name="The Broad Institute Genomics Platform"/>
            <person name="Cuomo C."/>
            <person name="de Hoog S."/>
            <person name="Gorbushina A."/>
            <person name="Stielow B."/>
            <person name="Teixiera M."/>
            <person name="Abouelleil A."/>
            <person name="Chapman S.B."/>
            <person name="Priest M."/>
            <person name="Young S.K."/>
            <person name="Wortman J."/>
            <person name="Nusbaum C."/>
            <person name="Birren B."/>
        </authorList>
    </citation>
    <scope>NUCLEOTIDE SEQUENCE [LARGE SCALE GENOMIC DNA]</scope>
    <source>
        <strain evidence="1 2">CBS 118157</strain>
    </source>
</reference>
<dbReference type="GeneID" id="25325063"/>
<dbReference type="OrthoDB" id="4120851at2759"/>
<dbReference type="PANTHER" id="PTHR38790">
    <property type="entry name" value="2EXR DOMAIN-CONTAINING PROTEIN-RELATED"/>
    <property type="match status" value="1"/>
</dbReference>